<evidence type="ECO:0000256" key="6">
    <source>
        <dbReference type="ARBA" id="ARBA00044147"/>
    </source>
</evidence>
<dbReference type="InterPro" id="IPR000649">
    <property type="entry name" value="IF-2B-related"/>
</dbReference>
<feature type="region of interest" description="Disordered" evidence="10">
    <location>
        <begin position="134"/>
        <end position="313"/>
    </location>
</feature>
<feature type="compositionally biased region" description="Gly residues" evidence="10">
    <location>
        <begin position="250"/>
        <end position="260"/>
    </location>
</feature>
<evidence type="ECO:0000256" key="1">
    <source>
        <dbReference type="ARBA" id="ARBA00004514"/>
    </source>
</evidence>
<sequence length="654" mass="66711">MDPSTHDAPSAAASTAAAATSSTSAPTAAATTPNARTPATRTVGFAIPKLEQSPGTATRDDGHVSRELKALRAAAKGAAHVAPGVVASPSASPSAVSGQESNGVAIPNAGLSAGAPVGSREPVMIMPPRAAQSGGGAVAKAKTEPMKGAGASGGEREMDALTRELARGASTRDGGRAPGTAAAADDAMVGGGDANVVGESATDTKEKVVKAHNGPPRDLPPPKPKMTKAERRELQEKQRAAKASAKDGDGGGGASGGSGGAKKVEKSGGDAASVSGGDKKALAAVADGSSKKKSEGRASTTSSSTSPRSVLKESVSHLRTVNKCYIPNASSLHPAVERLAVDYARGTTSGARERVYSLLRVLRSVVETFEVPTGTTYAHALTSHLNQVVHVLDKARPMGIAMGNAVRSLKTHLARMSHEEGQHGGGAGDEDYRGKTLMHIDYFIREKLDAALESIVKTGVGLIEHGDVVVTHGASQSVSAILIKARDSGVKFSVVVVDSRPSCEGAKILRHLSAHGVDCTFTALNGLSYAMRHATKVLVGAAACMGNGVVLSRVGSSAVAHAACARKIPVYVAAETCKFHERVQLDATVFNELGCDDDVVRLRPGVDGVLASRPANLTIFNVTYDAVPAACVDAIICEAGAIKPAEVLCYVLHS</sequence>
<dbReference type="GO" id="GO:0005829">
    <property type="term" value="C:cytosol"/>
    <property type="evidence" value="ECO:0007669"/>
    <property type="project" value="UniProtKB-SubCell"/>
</dbReference>
<dbReference type="GO" id="GO:0003743">
    <property type="term" value="F:translation initiation factor activity"/>
    <property type="evidence" value="ECO:0007669"/>
    <property type="project" value="UniProtKB-KW"/>
</dbReference>
<comment type="subunit">
    <text evidence="8">Component of the translation initiation factor 2B (eIF2B) complex which is a heterodecamer of two sets of five different subunits: alpha, beta, gamma, delta and epsilon. Subunits alpha, beta and delta comprise a regulatory subcomplex and subunits epsilon and gamma comprise a catalytic subcomplex. Within the complex, the hexameric regulatory complex resides at the center, with the two heterodimeric catalytic subcomplexes bound on opposite sides.</text>
</comment>
<evidence type="ECO:0000256" key="3">
    <source>
        <dbReference type="ARBA" id="ARBA00022490"/>
    </source>
</evidence>
<dbReference type="InterPro" id="IPR042529">
    <property type="entry name" value="IF_2B-like_C"/>
</dbReference>
<dbReference type="SUPFAM" id="SSF100950">
    <property type="entry name" value="NagB/RpiA/CoA transferase-like"/>
    <property type="match status" value="1"/>
</dbReference>
<evidence type="ECO:0000256" key="4">
    <source>
        <dbReference type="ARBA" id="ARBA00022540"/>
    </source>
</evidence>
<dbReference type="AlphaFoldDB" id="A0A7S0KNT4"/>
<keyword evidence="5" id="KW-0648">Protein biosynthesis</keyword>
<feature type="compositionally biased region" description="Low complexity" evidence="10">
    <location>
        <begin position="8"/>
        <end position="42"/>
    </location>
</feature>
<dbReference type="InterPro" id="IPR037171">
    <property type="entry name" value="NagB/RpiA_transferase-like"/>
</dbReference>
<gene>
    <name evidence="11" type="ORF">OMED0929_LOCUS5695</name>
</gene>
<protein>
    <recommendedName>
        <fullName evidence="6">Translation initiation factor eIF2B subunit delta</fullName>
    </recommendedName>
    <alternativeName>
        <fullName evidence="7">eIF2B GDP-GTP exchange factor subunit delta</fullName>
    </alternativeName>
</protein>
<dbReference type="PANTHER" id="PTHR10233:SF14">
    <property type="entry name" value="TRANSLATION INITIATION FACTOR EIF-2B SUBUNIT DELTA"/>
    <property type="match status" value="1"/>
</dbReference>
<proteinExistence type="inferred from homology"/>
<evidence type="ECO:0000256" key="2">
    <source>
        <dbReference type="ARBA" id="ARBA00007251"/>
    </source>
</evidence>
<evidence type="ECO:0000313" key="11">
    <source>
        <dbReference type="EMBL" id="CAD8585945.1"/>
    </source>
</evidence>
<name>A0A7S0KNT4_9CHLO</name>
<accession>A0A7S0KNT4</accession>
<organism evidence="11">
    <name type="scientific">Ostreococcus mediterraneus</name>
    <dbReference type="NCBI Taxonomy" id="1486918"/>
    <lineage>
        <taxon>Eukaryota</taxon>
        <taxon>Viridiplantae</taxon>
        <taxon>Chlorophyta</taxon>
        <taxon>Mamiellophyceae</taxon>
        <taxon>Mamiellales</taxon>
        <taxon>Bathycoccaceae</taxon>
        <taxon>Ostreococcus</taxon>
    </lineage>
</organism>
<feature type="compositionally biased region" description="Low complexity" evidence="10">
    <location>
        <begin position="178"/>
        <end position="198"/>
    </location>
</feature>
<evidence type="ECO:0000256" key="8">
    <source>
        <dbReference type="ARBA" id="ARBA00046432"/>
    </source>
</evidence>
<comment type="similarity">
    <text evidence="2 9">Belongs to the eIF-2B alpha/beta/delta subunits family.</text>
</comment>
<evidence type="ECO:0000256" key="7">
    <source>
        <dbReference type="ARBA" id="ARBA00044356"/>
    </source>
</evidence>
<keyword evidence="3" id="KW-0963">Cytoplasm</keyword>
<evidence type="ECO:0000256" key="9">
    <source>
        <dbReference type="RuleBase" id="RU003814"/>
    </source>
</evidence>
<reference evidence="11" key="1">
    <citation type="submission" date="2021-01" db="EMBL/GenBank/DDBJ databases">
        <authorList>
            <person name="Corre E."/>
            <person name="Pelletier E."/>
            <person name="Niang G."/>
            <person name="Scheremetjew M."/>
            <person name="Finn R."/>
            <person name="Kale V."/>
            <person name="Holt S."/>
            <person name="Cochrane G."/>
            <person name="Meng A."/>
            <person name="Brown T."/>
            <person name="Cohen L."/>
        </authorList>
    </citation>
    <scope>NUCLEOTIDE SEQUENCE</scope>
    <source>
        <strain evidence="11">Clade-D-RCC2572</strain>
    </source>
</reference>
<dbReference type="PANTHER" id="PTHR10233">
    <property type="entry name" value="TRANSLATION INITIATION FACTOR EIF-2B"/>
    <property type="match status" value="1"/>
</dbReference>
<comment type="subcellular location">
    <subcellularLocation>
        <location evidence="1">Cytoplasm</location>
        <location evidence="1">Cytosol</location>
    </subcellularLocation>
</comment>
<dbReference type="Pfam" id="PF01008">
    <property type="entry name" value="IF-2B"/>
    <property type="match status" value="1"/>
</dbReference>
<dbReference type="EMBL" id="HBEW01006739">
    <property type="protein sequence ID" value="CAD8585945.1"/>
    <property type="molecule type" value="Transcribed_RNA"/>
</dbReference>
<feature type="region of interest" description="Disordered" evidence="10">
    <location>
        <begin position="1"/>
        <end position="65"/>
    </location>
</feature>
<keyword evidence="4" id="KW-0396">Initiation factor</keyword>
<evidence type="ECO:0000256" key="5">
    <source>
        <dbReference type="ARBA" id="ARBA00022917"/>
    </source>
</evidence>
<feature type="compositionally biased region" description="Basic and acidic residues" evidence="10">
    <location>
        <begin position="154"/>
        <end position="166"/>
    </location>
</feature>
<evidence type="ECO:0000256" key="10">
    <source>
        <dbReference type="SAM" id="MobiDB-lite"/>
    </source>
</evidence>
<dbReference type="Gene3D" id="3.40.50.10470">
    <property type="entry name" value="Translation initiation factor eif-2b, domain 2"/>
    <property type="match status" value="1"/>
</dbReference>
<feature type="compositionally biased region" description="Basic and acidic residues" evidence="10">
    <location>
        <begin position="227"/>
        <end position="249"/>
    </location>
</feature>